<name>A0A2P2NTJ5_RHIMU</name>
<protein>
    <submittedName>
        <fullName evidence="1">Uncharacterized protein</fullName>
    </submittedName>
</protein>
<dbReference type="EMBL" id="GGEC01065270">
    <property type="protein sequence ID" value="MBX45754.1"/>
    <property type="molecule type" value="Transcribed_RNA"/>
</dbReference>
<organism evidence="1">
    <name type="scientific">Rhizophora mucronata</name>
    <name type="common">Asiatic mangrove</name>
    <dbReference type="NCBI Taxonomy" id="61149"/>
    <lineage>
        <taxon>Eukaryota</taxon>
        <taxon>Viridiplantae</taxon>
        <taxon>Streptophyta</taxon>
        <taxon>Embryophyta</taxon>
        <taxon>Tracheophyta</taxon>
        <taxon>Spermatophyta</taxon>
        <taxon>Magnoliopsida</taxon>
        <taxon>eudicotyledons</taxon>
        <taxon>Gunneridae</taxon>
        <taxon>Pentapetalae</taxon>
        <taxon>rosids</taxon>
        <taxon>fabids</taxon>
        <taxon>Malpighiales</taxon>
        <taxon>Rhizophoraceae</taxon>
        <taxon>Rhizophora</taxon>
    </lineage>
</organism>
<reference evidence="1" key="1">
    <citation type="submission" date="2018-02" db="EMBL/GenBank/DDBJ databases">
        <title>Rhizophora mucronata_Transcriptome.</title>
        <authorList>
            <person name="Meera S.P."/>
            <person name="Sreeshan A."/>
            <person name="Augustine A."/>
        </authorList>
    </citation>
    <scope>NUCLEOTIDE SEQUENCE</scope>
    <source>
        <tissue evidence="1">Leaf</tissue>
    </source>
</reference>
<evidence type="ECO:0000313" key="1">
    <source>
        <dbReference type="EMBL" id="MBX45754.1"/>
    </source>
</evidence>
<accession>A0A2P2NTJ5</accession>
<proteinExistence type="predicted"/>
<sequence>MGFCSAQNFWKIANFHWGILAAKCWQCLLCSYCCSMGGFRC</sequence>
<dbReference type="AlphaFoldDB" id="A0A2P2NTJ5"/>